<evidence type="ECO:0000259" key="6">
    <source>
        <dbReference type="Pfam" id="PF00135"/>
    </source>
</evidence>
<sequence>MLMFGLFPLLILLLNGFQIEFGFIPPFIFINPGDNRLISQTPRIVPVSRTRQGRTFSDNGGRGPIVHTELGSVLGFKMKISDEREIFAFTGVPYGETTGGANRFRDPVPKRAWKGTLDATRPSPFCVQAQITAGMSPRGQEDCLYLEIYSPNLFQNASSSLLPVIIWIPAGAHIFGRSRYYGPKYIMREDVIYVPINFRMGIFGYLSTGDEHSPGNWALKDQALAVEWVHQNIKAFGGDPNRIIIGGISSGASTAHLMVFTKNYNLRNMLKGIVLISGTSINNIGMDAEGNVKKASDGAAQRAGCPTSLQNSKEMVECLRKMDPYLLLTVSFQLLPKIFQPTVEPDVPSAFISERPEDLYRQGKVAPIPMIITRSLDETRLETLQLRFTILQLVRPIYFRFIPFILHFGMRSANKSVNIRENQQQFLKYVHKFYFKKRTPPNSLFERDFSSFNDMLDDALFAAPTWKTIEFHHNVAPTYVYIFKLETVTVHPVAEIIGRFIRPGAQHGSEFMLLFNNSRMMPDLRPGSDFDKASRNLINMLVNFAAYGAPLYRSQTGKLLDLWKPVETMSNPVVLEVGLVNEIKMVQDPVALSNRWRVWEEVAF</sequence>
<dbReference type="PANTHER" id="PTHR11559">
    <property type="entry name" value="CARBOXYLESTERASE"/>
    <property type="match status" value="1"/>
</dbReference>
<organism evidence="7 8">
    <name type="scientific">Orchesella dallaii</name>
    <dbReference type="NCBI Taxonomy" id="48710"/>
    <lineage>
        <taxon>Eukaryota</taxon>
        <taxon>Metazoa</taxon>
        <taxon>Ecdysozoa</taxon>
        <taxon>Arthropoda</taxon>
        <taxon>Hexapoda</taxon>
        <taxon>Collembola</taxon>
        <taxon>Entomobryomorpha</taxon>
        <taxon>Entomobryoidea</taxon>
        <taxon>Orchesellidae</taxon>
        <taxon>Orchesellinae</taxon>
        <taxon>Orchesella</taxon>
    </lineage>
</organism>
<dbReference type="Pfam" id="PF00135">
    <property type="entry name" value="COesterase"/>
    <property type="match status" value="1"/>
</dbReference>
<evidence type="ECO:0000256" key="2">
    <source>
        <dbReference type="ARBA" id="ARBA00022487"/>
    </source>
</evidence>
<dbReference type="EMBL" id="CAXLJM020000104">
    <property type="protein sequence ID" value="CAL8134348.1"/>
    <property type="molecule type" value="Genomic_DNA"/>
</dbReference>
<dbReference type="Gene3D" id="3.40.50.1820">
    <property type="entry name" value="alpha/beta hydrolase"/>
    <property type="match status" value="1"/>
</dbReference>
<reference evidence="7 8" key="1">
    <citation type="submission" date="2024-08" db="EMBL/GenBank/DDBJ databases">
        <authorList>
            <person name="Cucini C."/>
            <person name="Frati F."/>
        </authorList>
    </citation>
    <scope>NUCLEOTIDE SEQUENCE [LARGE SCALE GENOMIC DNA]</scope>
</reference>
<comment type="similarity">
    <text evidence="1 5">Belongs to the type-B carboxylesterase/lipase family.</text>
</comment>
<dbReference type="InterPro" id="IPR029058">
    <property type="entry name" value="AB_hydrolase_fold"/>
</dbReference>
<evidence type="ECO:0000256" key="4">
    <source>
        <dbReference type="ARBA" id="ARBA00023180"/>
    </source>
</evidence>
<keyword evidence="2" id="KW-0719">Serine esterase</keyword>
<dbReference type="EC" id="3.1.1.-" evidence="5"/>
<evidence type="ECO:0000256" key="1">
    <source>
        <dbReference type="ARBA" id="ARBA00005964"/>
    </source>
</evidence>
<dbReference type="InterPro" id="IPR050309">
    <property type="entry name" value="Type-B_Carboxylest/Lipase"/>
</dbReference>
<feature type="chain" id="PRO_5045004684" description="Carboxylic ester hydrolase" evidence="5">
    <location>
        <begin position="17"/>
        <end position="604"/>
    </location>
</feature>
<dbReference type="Proteomes" id="UP001642540">
    <property type="component" value="Unassembled WGS sequence"/>
</dbReference>
<keyword evidence="8" id="KW-1185">Reference proteome</keyword>
<feature type="domain" description="Carboxylesterase type B" evidence="6">
    <location>
        <begin position="64"/>
        <end position="579"/>
    </location>
</feature>
<proteinExistence type="inferred from homology"/>
<keyword evidence="3 5" id="KW-0378">Hydrolase</keyword>
<keyword evidence="5" id="KW-0732">Signal</keyword>
<gene>
    <name evidence="7" type="ORF">ODALV1_LOCUS25483</name>
</gene>
<dbReference type="InterPro" id="IPR019826">
    <property type="entry name" value="Carboxylesterase_B_AS"/>
</dbReference>
<dbReference type="PROSITE" id="PS00122">
    <property type="entry name" value="CARBOXYLESTERASE_B_1"/>
    <property type="match status" value="1"/>
</dbReference>
<name>A0ABP1RS93_9HEXA</name>
<evidence type="ECO:0000256" key="5">
    <source>
        <dbReference type="RuleBase" id="RU361235"/>
    </source>
</evidence>
<dbReference type="SUPFAM" id="SSF53474">
    <property type="entry name" value="alpha/beta-Hydrolases"/>
    <property type="match status" value="1"/>
</dbReference>
<evidence type="ECO:0000313" key="8">
    <source>
        <dbReference type="Proteomes" id="UP001642540"/>
    </source>
</evidence>
<comment type="caution">
    <text evidence="7">The sequence shown here is derived from an EMBL/GenBank/DDBJ whole genome shotgun (WGS) entry which is preliminary data.</text>
</comment>
<feature type="signal peptide" evidence="5">
    <location>
        <begin position="1"/>
        <end position="16"/>
    </location>
</feature>
<evidence type="ECO:0000313" key="7">
    <source>
        <dbReference type="EMBL" id="CAL8134348.1"/>
    </source>
</evidence>
<evidence type="ECO:0000256" key="3">
    <source>
        <dbReference type="ARBA" id="ARBA00022801"/>
    </source>
</evidence>
<keyword evidence="4" id="KW-0325">Glycoprotein</keyword>
<protein>
    <recommendedName>
        <fullName evidence="5">Carboxylic ester hydrolase</fullName>
        <ecNumber evidence="5">3.1.1.-</ecNumber>
    </recommendedName>
</protein>
<dbReference type="InterPro" id="IPR002018">
    <property type="entry name" value="CarbesteraseB"/>
</dbReference>
<accession>A0ABP1RS93</accession>